<dbReference type="Proteomes" id="UP000287651">
    <property type="component" value="Unassembled WGS sequence"/>
</dbReference>
<dbReference type="AlphaFoldDB" id="A0A426YB48"/>
<name>A0A426YB48_ENSVE</name>
<feature type="region of interest" description="Disordered" evidence="1">
    <location>
        <begin position="33"/>
        <end position="53"/>
    </location>
</feature>
<evidence type="ECO:0000313" key="3">
    <source>
        <dbReference type="Proteomes" id="UP000287651"/>
    </source>
</evidence>
<comment type="caution">
    <text evidence="2">The sequence shown here is derived from an EMBL/GenBank/DDBJ whole genome shotgun (WGS) entry which is preliminary data.</text>
</comment>
<evidence type="ECO:0000256" key="1">
    <source>
        <dbReference type="SAM" id="MobiDB-lite"/>
    </source>
</evidence>
<sequence>MEMIPHLQKLWSGISIDFVATTRGTLKTDISNLPPQANSWHHESSLESTRSSSCKSPCTSLGSEALPKGIVSPKSDLEMVPLWGSPRGKVCY</sequence>
<proteinExistence type="predicted"/>
<evidence type="ECO:0000313" key="2">
    <source>
        <dbReference type="EMBL" id="RRT48961.1"/>
    </source>
</evidence>
<organism evidence="2 3">
    <name type="scientific">Ensete ventricosum</name>
    <name type="common">Abyssinian banana</name>
    <name type="synonym">Musa ensete</name>
    <dbReference type="NCBI Taxonomy" id="4639"/>
    <lineage>
        <taxon>Eukaryota</taxon>
        <taxon>Viridiplantae</taxon>
        <taxon>Streptophyta</taxon>
        <taxon>Embryophyta</taxon>
        <taxon>Tracheophyta</taxon>
        <taxon>Spermatophyta</taxon>
        <taxon>Magnoliopsida</taxon>
        <taxon>Liliopsida</taxon>
        <taxon>Zingiberales</taxon>
        <taxon>Musaceae</taxon>
        <taxon>Ensete</taxon>
    </lineage>
</organism>
<accession>A0A426YB48</accession>
<protein>
    <submittedName>
        <fullName evidence="2">Uncharacterized protein</fullName>
    </submittedName>
</protein>
<gene>
    <name evidence="2" type="ORF">B296_00022466</name>
</gene>
<dbReference type="EMBL" id="AMZH03013617">
    <property type="protein sequence ID" value="RRT48961.1"/>
    <property type="molecule type" value="Genomic_DNA"/>
</dbReference>
<reference evidence="2 3" key="1">
    <citation type="journal article" date="2014" name="Agronomy (Basel)">
        <title>A Draft Genome Sequence for Ensete ventricosum, the Drought-Tolerant Tree Against Hunger.</title>
        <authorList>
            <person name="Harrison J."/>
            <person name="Moore K.A."/>
            <person name="Paszkiewicz K."/>
            <person name="Jones T."/>
            <person name="Grant M."/>
            <person name="Ambacheew D."/>
            <person name="Muzemil S."/>
            <person name="Studholme D.J."/>
        </authorList>
    </citation>
    <scope>NUCLEOTIDE SEQUENCE [LARGE SCALE GENOMIC DNA]</scope>
</reference>